<organism evidence="3 4">
    <name type="scientific">Merismopedia glauca CCAP 1448/3</name>
    <dbReference type="NCBI Taxonomy" id="1296344"/>
    <lineage>
        <taxon>Bacteria</taxon>
        <taxon>Bacillati</taxon>
        <taxon>Cyanobacteriota</taxon>
        <taxon>Cyanophyceae</taxon>
        <taxon>Synechococcales</taxon>
        <taxon>Merismopediaceae</taxon>
        <taxon>Merismopedia</taxon>
    </lineage>
</organism>
<dbReference type="InterPro" id="IPR012296">
    <property type="entry name" value="Nuclease_put_TT1808"/>
</dbReference>
<dbReference type="InterPro" id="IPR008538">
    <property type="entry name" value="Uma2"/>
</dbReference>
<dbReference type="Gene3D" id="3.90.1570.10">
    <property type="entry name" value="tt1808, chain A"/>
    <property type="match status" value="1"/>
</dbReference>
<dbReference type="AlphaFoldDB" id="A0A2T1CAH4"/>
<evidence type="ECO:0000256" key="1">
    <source>
        <dbReference type="SAM" id="Coils"/>
    </source>
</evidence>
<feature type="coiled-coil region" evidence="1">
    <location>
        <begin position="199"/>
        <end position="255"/>
    </location>
</feature>
<evidence type="ECO:0000313" key="4">
    <source>
        <dbReference type="Proteomes" id="UP000238762"/>
    </source>
</evidence>
<reference evidence="3 4" key="2">
    <citation type="submission" date="2018-03" db="EMBL/GenBank/DDBJ databases">
        <title>The ancient ancestry and fast evolution of plastids.</title>
        <authorList>
            <person name="Moore K.R."/>
            <person name="Magnabosco C."/>
            <person name="Momper L."/>
            <person name="Gold D.A."/>
            <person name="Bosak T."/>
            <person name="Fournier G.P."/>
        </authorList>
    </citation>
    <scope>NUCLEOTIDE SEQUENCE [LARGE SCALE GENOMIC DNA]</scope>
    <source>
        <strain evidence="3 4">CCAP 1448/3</strain>
    </source>
</reference>
<dbReference type="PANTHER" id="PTHR33352:SF3">
    <property type="entry name" value="SLR1612 PROTEIN"/>
    <property type="match status" value="1"/>
</dbReference>
<keyword evidence="1" id="KW-0175">Coiled coil</keyword>
<dbReference type="SUPFAM" id="SSF52980">
    <property type="entry name" value="Restriction endonuclease-like"/>
    <property type="match status" value="1"/>
</dbReference>
<accession>A0A2T1CAH4</accession>
<dbReference type="PANTHER" id="PTHR33352">
    <property type="entry name" value="SLR1095 PROTEIN"/>
    <property type="match status" value="1"/>
</dbReference>
<keyword evidence="4" id="KW-1185">Reference proteome</keyword>
<dbReference type="Pfam" id="PF05685">
    <property type="entry name" value="Uma2"/>
    <property type="match status" value="1"/>
</dbReference>
<dbReference type="RefSeq" id="WP_106286645.1">
    <property type="nucleotide sequence ID" value="NZ_CAWNTC010000090.1"/>
</dbReference>
<feature type="domain" description="Putative restriction endonuclease" evidence="2">
    <location>
        <begin position="44"/>
        <end position="156"/>
    </location>
</feature>
<reference evidence="3 4" key="1">
    <citation type="submission" date="2018-02" db="EMBL/GenBank/DDBJ databases">
        <authorList>
            <person name="Cohen D.B."/>
            <person name="Kent A.D."/>
        </authorList>
    </citation>
    <scope>NUCLEOTIDE SEQUENCE [LARGE SCALE GENOMIC DNA]</scope>
    <source>
        <strain evidence="3 4">CCAP 1448/3</strain>
    </source>
</reference>
<evidence type="ECO:0000313" key="3">
    <source>
        <dbReference type="EMBL" id="PSB05262.1"/>
    </source>
</evidence>
<sequence>MLNYQPQLYYPSSEELPDSDDTPVDNELQDLMPGMLKAILAMLWADRRDWFFGVDMGIYYDPNRPAIVPDGFLSLGVERVFDEELRLSYAIWEENVVPNLVLEVVSQTYRGEYSDKKNQYAQLGVKYYVIYSSRRRRKPHLEVHQLVNGSYVLLEGNPVWLSEIGLGIGTQRGIYQGIEREWLYWYNQQGQRCLTPEELAQQEQLRRQEAEQLVQQEQQYRQEAEQLVREEQQRRQQAEERLQILQAQLRSLGIEPEINLNDEG</sequence>
<comment type="caution">
    <text evidence="3">The sequence shown here is derived from an EMBL/GenBank/DDBJ whole genome shotgun (WGS) entry which is preliminary data.</text>
</comment>
<evidence type="ECO:0000259" key="2">
    <source>
        <dbReference type="Pfam" id="PF05685"/>
    </source>
</evidence>
<protein>
    <recommendedName>
        <fullName evidence="2">Putative restriction endonuclease domain-containing protein</fullName>
    </recommendedName>
</protein>
<proteinExistence type="predicted"/>
<name>A0A2T1CAH4_9CYAN</name>
<dbReference type="Proteomes" id="UP000238762">
    <property type="component" value="Unassembled WGS sequence"/>
</dbReference>
<dbReference type="EMBL" id="PVWJ01000001">
    <property type="protein sequence ID" value="PSB05262.1"/>
    <property type="molecule type" value="Genomic_DNA"/>
</dbReference>
<dbReference type="OrthoDB" id="428258at2"/>
<gene>
    <name evidence="3" type="ORF">C7B64_00210</name>
</gene>
<dbReference type="CDD" id="cd06260">
    <property type="entry name" value="DUF820-like"/>
    <property type="match status" value="1"/>
</dbReference>
<dbReference type="InterPro" id="IPR011335">
    <property type="entry name" value="Restrct_endonuc-II-like"/>
</dbReference>